<dbReference type="SMART" id="SM00646">
    <property type="entry name" value="Ami_3"/>
    <property type="match status" value="1"/>
</dbReference>
<evidence type="ECO:0000256" key="2">
    <source>
        <dbReference type="ARBA" id="ARBA00010860"/>
    </source>
</evidence>
<protein>
    <recommendedName>
        <fullName evidence="3">N-acetylmuramoyl-L-alanine amidase</fullName>
        <ecNumber evidence="3">3.5.1.28</ecNumber>
    </recommendedName>
</protein>
<dbReference type="AlphaFoldDB" id="A0A4D6Y6C6"/>
<dbReference type="PANTHER" id="PTHR30404">
    <property type="entry name" value="N-ACETYLMURAMOYL-L-ALANINE AMIDASE"/>
    <property type="match status" value="1"/>
</dbReference>
<dbReference type="Proteomes" id="UP000298773">
    <property type="component" value="Chromosome"/>
</dbReference>
<evidence type="ECO:0000313" key="7">
    <source>
        <dbReference type="EMBL" id="QCI21894.1"/>
    </source>
</evidence>
<feature type="domain" description="MurNAc-LAA" evidence="6">
    <location>
        <begin position="67"/>
        <end position="226"/>
    </location>
</feature>
<keyword evidence="5" id="KW-0961">Cell wall biogenesis/degradation</keyword>
<evidence type="ECO:0000256" key="5">
    <source>
        <dbReference type="ARBA" id="ARBA00023316"/>
    </source>
</evidence>
<name>A0A4D6Y6C6_9GAMM</name>
<reference evidence="7 8" key="2">
    <citation type="submission" date="2019-05" db="EMBL/GenBank/DDBJ databases">
        <title>Genome evolution of the obligate endosymbiont Buchnera aphidicola.</title>
        <authorList>
            <person name="Moran N.A."/>
        </authorList>
    </citation>
    <scope>NUCLEOTIDE SEQUENCE [LARGE SCALE GENOMIC DNA]</scope>
    <source>
        <strain evidence="7 8">Hta</strain>
    </source>
</reference>
<dbReference type="RefSeq" id="WP_158356863.1">
    <property type="nucleotide sequence ID" value="NZ_CP034873.1"/>
</dbReference>
<proteinExistence type="inferred from homology"/>
<dbReference type="GO" id="GO:0030288">
    <property type="term" value="C:outer membrane-bounded periplasmic space"/>
    <property type="evidence" value="ECO:0007669"/>
    <property type="project" value="TreeGrafter"/>
</dbReference>
<keyword evidence="4" id="KW-0378">Hydrolase</keyword>
<evidence type="ECO:0000256" key="3">
    <source>
        <dbReference type="ARBA" id="ARBA00011901"/>
    </source>
</evidence>
<evidence type="ECO:0000313" key="8">
    <source>
        <dbReference type="Proteomes" id="UP000298773"/>
    </source>
</evidence>
<evidence type="ECO:0000259" key="6">
    <source>
        <dbReference type="SMART" id="SM00646"/>
    </source>
</evidence>
<dbReference type="Gene3D" id="3.40.630.40">
    <property type="entry name" value="Zn-dependent exopeptidases"/>
    <property type="match status" value="1"/>
</dbReference>
<dbReference type="CDD" id="cd02696">
    <property type="entry name" value="MurNAc-LAA"/>
    <property type="match status" value="1"/>
</dbReference>
<dbReference type="InterPro" id="IPR050695">
    <property type="entry name" value="N-acetylmuramoyl_amidase_3"/>
</dbReference>
<comment type="similarity">
    <text evidence="2">Belongs to the N-acetylmuramoyl-L-alanine amidase 3 family.</text>
</comment>
<dbReference type="EC" id="3.5.1.28" evidence="3"/>
<dbReference type="GO" id="GO:0009253">
    <property type="term" value="P:peptidoglycan catabolic process"/>
    <property type="evidence" value="ECO:0007669"/>
    <property type="project" value="InterPro"/>
</dbReference>
<dbReference type="PANTHER" id="PTHR30404:SF6">
    <property type="entry name" value="N-ACETYLMURAMOYL-L-ALANINE AMIDASE AMIB"/>
    <property type="match status" value="1"/>
</dbReference>
<evidence type="ECO:0000256" key="1">
    <source>
        <dbReference type="ARBA" id="ARBA00001561"/>
    </source>
</evidence>
<accession>A0A4D6Y6C6</accession>
<dbReference type="GO" id="GO:0071555">
    <property type="term" value="P:cell wall organization"/>
    <property type="evidence" value="ECO:0007669"/>
    <property type="project" value="UniProtKB-KW"/>
</dbReference>
<dbReference type="Pfam" id="PF01520">
    <property type="entry name" value="Amidase_3"/>
    <property type="match status" value="1"/>
</dbReference>
<reference evidence="7 8" key="1">
    <citation type="submission" date="2018-12" db="EMBL/GenBank/DDBJ databases">
        <authorList>
            <person name="Chong R.A."/>
        </authorList>
    </citation>
    <scope>NUCLEOTIDE SEQUENCE [LARGE SCALE GENOMIC DNA]</scope>
    <source>
        <strain evidence="7 8">Hta</strain>
    </source>
</reference>
<dbReference type="InterPro" id="IPR002508">
    <property type="entry name" value="MurNAc-LAA_cat"/>
</dbReference>
<dbReference type="GO" id="GO:0008745">
    <property type="term" value="F:N-acetylmuramoyl-L-alanine amidase activity"/>
    <property type="evidence" value="ECO:0007669"/>
    <property type="project" value="UniProtKB-EC"/>
</dbReference>
<gene>
    <name evidence="7" type="ORF">D9V69_02875</name>
</gene>
<sequence>MNQKITIAIDAGHGGKDPGAIGHRGLQEKTVNLAIANELKKLLNNDKMFRTILTRKNDSYISVNKRREFIQKHRIHLLVSIHANSSKKKGVSGASLWIISNNRMNREISNYLKKNQSSNLLCNNLQNIFNANKNDLFLKKTILDLQFNNLKKIELDLSKHLSEELNKQIKTKKIDLNYASLGILSCIHIPSILIETGFITNLVEEKKLSTTAYQKKIARAIYIALKNYFINQWKLNKKKFN</sequence>
<dbReference type="OrthoDB" id="9806267at2"/>
<evidence type="ECO:0000256" key="4">
    <source>
        <dbReference type="ARBA" id="ARBA00022801"/>
    </source>
</evidence>
<dbReference type="EMBL" id="CP034873">
    <property type="protein sequence ID" value="QCI21894.1"/>
    <property type="molecule type" value="Genomic_DNA"/>
</dbReference>
<organism evidence="7 8">
    <name type="scientific">Buchnera aphidicola</name>
    <name type="common">Hyadaphis tataricae</name>
    <dbReference type="NCBI Taxonomy" id="1241859"/>
    <lineage>
        <taxon>Bacteria</taxon>
        <taxon>Pseudomonadati</taxon>
        <taxon>Pseudomonadota</taxon>
        <taxon>Gammaproteobacteria</taxon>
        <taxon>Enterobacterales</taxon>
        <taxon>Erwiniaceae</taxon>
        <taxon>Buchnera</taxon>
    </lineage>
</organism>
<dbReference type="SUPFAM" id="SSF53187">
    <property type="entry name" value="Zn-dependent exopeptidases"/>
    <property type="match status" value="1"/>
</dbReference>
<comment type="catalytic activity">
    <reaction evidence="1">
        <text>Hydrolyzes the link between N-acetylmuramoyl residues and L-amino acid residues in certain cell-wall glycopeptides.</text>
        <dbReference type="EC" id="3.5.1.28"/>
    </reaction>
</comment>